<comment type="caution">
    <text evidence="2">The sequence shown here is derived from an EMBL/GenBank/DDBJ whole genome shotgun (WGS) entry which is preliminary data.</text>
</comment>
<sequence>MAASAAERSGPGPRLPAPPRLPGSRLRAGGAELQSRE</sequence>
<dbReference type="EMBL" id="BAAFST010000006">
    <property type="protein sequence ID" value="GAB1291226.1"/>
    <property type="molecule type" value="Genomic_DNA"/>
</dbReference>
<organism evidence="2 3">
    <name type="scientific">Apodemus speciosus</name>
    <name type="common">Large Japanese field mouse</name>
    <dbReference type="NCBI Taxonomy" id="105296"/>
    <lineage>
        <taxon>Eukaryota</taxon>
        <taxon>Metazoa</taxon>
        <taxon>Chordata</taxon>
        <taxon>Craniata</taxon>
        <taxon>Vertebrata</taxon>
        <taxon>Euteleostomi</taxon>
        <taxon>Mammalia</taxon>
        <taxon>Eutheria</taxon>
        <taxon>Euarchontoglires</taxon>
        <taxon>Glires</taxon>
        <taxon>Rodentia</taxon>
        <taxon>Myomorpha</taxon>
        <taxon>Muroidea</taxon>
        <taxon>Muridae</taxon>
        <taxon>Murinae</taxon>
        <taxon>Apodemus</taxon>
    </lineage>
</organism>
<feature type="compositionally biased region" description="Low complexity" evidence="1">
    <location>
        <begin position="22"/>
        <end position="31"/>
    </location>
</feature>
<evidence type="ECO:0000313" key="2">
    <source>
        <dbReference type="EMBL" id="GAB1291226.1"/>
    </source>
</evidence>
<dbReference type="Proteomes" id="UP001623349">
    <property type="component" value="Unassembled WGS sequence"/>
</dbReference>
<evidence type="ECO:0000313" key="3">
    <source>
        <dbReference type="Proteomes" id="UP001623349"/>
    </source>
</evidence>
<accession>A0ABQ0EWS0</accession>
<keyword evidence="2" id="KW-0675">Receptor</keyword>
<name>A0ABQ0EWS0_APOSI</name>
<evidence type="ECO:0000256" key="1">
    <source>
        <dbReference type="SAM" id="MobiDB-lite"/>
    </source>
</evidence>
<keyword evidence="3" id="KW-1185">Reference proteome</keyword>
<proteinExistence type="predicted"/>
<gene>
    <name evidence="2" type="ORF">APTSU1_000645600</name>
</gene>
<feature type="region of interest" description="Disordered" evidence="1">
    <location>
        <begin position="1"/>
        <end position="37"/>
    </location>
</feature>
<protein>
    <submittedName>
        <fullName evidence="2">Interleukin-17 receptor A</fullName>
    </submittedName>
</protein>
<reference evidence="2 3" key="1">
    <citation type="submission" date="2024-08" db="EMBL/GenBank/DDBJ databases">
        <title>The draft genome of Apodemus speciosus.</title>
        <authorList>
            <person name="Nabeshima K."/>
            <person name="Suzuki S."/>
            <person name="Onuma M."/>
        </authorList>
    </citation>
    <scope>NUCLEOTIDE SEQUENCE [LARGE SCALE GENOMIC DNA]</scope>
    <source>
        <strain evidence="2">IB14-021</strain>
    </source>
</reference>